<keyword evidence="3" id="KW-1003">Cell membrane</keyword>
<dbReference type="RefSeq" id="WP_238726711.1">
    <property type="nucleotide sequence ID" value="NZ_JAHQCX010000005.1"/>
</dbReference>
<keyword evidence="10" id="KW-1185">Reference proteome</keyword>
<comment type="subcellular location">
    <subcellularLocation>
        <location evidence="1 7">Cell membrane</location>
        <topology evidence="1 7">Multi-pass membrane protein</topology>
    </subcellularLocation>
</comment>
<keyword evidence="4 7" id="KW-0812">Transmembrane</keyword>
<keyword evidence="2 7" id="KW-0813">Transport</keyword>
<evidence type="ECO:0000256" key="6">
    <source>
        <dbReference type="ARBA" id="ARBA00023136"/>
    </source>
</evidence>
<dbReference type="Gene3D" id="1.10.3720.10">
    <property type="entry name" value="MetI-like"/>
    <property type="match status" value="1"/>
</dbReference>
<keyword evidence="6 7" id="KW-0472">Membrane</keyword>
<feature type="transmembrane region" description="Helical" evidence="7">
    <location>
        <begin position="154"/>
        <end position="178"/>
    </location>
</feature>
<dbReference type="Pfam" id="PF00528">
    <property type="entry name" value="BPD_transp_1"/>
    <property type="match status" value="1"/>
</dbReference>
<dbReference type="InterPro" id="IPR051393">
    <property type="entry name" value="ABC_transporter_permease"/>
</dbReference>
<protein>
    <submittedName>
        <fullName evidence="9">Sugar ABC transporter permease</fullName>
    </submittedName>
</protein>
<evidence type="ECO:0000256" key="7">
    <source>
        <dbReference type="RuleBase" id="RU363032"/>
    </source>
</evidence>
<feature type="transmembrane region" description="Helical" evidence="7">
    <location>
        <begin position="199"/>
        <end position="224"/>
    </location>
</feature>
<name>A0ABS6K735_9FIRM</name>
<accession>A0ABS6K735</accession>
<evidence type="ECO:0000256" key="4">
    <source>
        <dbReference type="ARBA" id="ARBA00022692"/>
    </source>
</evidence>
<evidence type="ECO:0000256" key="2">
    <source>
        <dbReference type="ARBA" id="ARBA00022448"/>
    </source>
</evidence>
<comment type="similarity">
    <text evidence="7">Belongs to the binding-protein-dependent transport system permease family.</text>
</comment>
<dbReference type="PROSITE" id="PS50928">
    <property type="entry name" value="ABC_TM1"/>
    <property type="match status" value="1"/>
</dbReference>
<evidence type="ECO:0000256" key="3">
    <source>
        <dbReference type="ARBA" id="ARBA00022475"/>
    </source>
</evidence>
<dbReference type="InterPro" id="IPR035906">
    <property type="entry name" value="MetI-like_sf"/>
</dbReference>
<feature type="transmembrane region" description="Helical" evidence="7">
    <location>
        <begin position="106"/>
        <end position="127"/>
    </location>
</feature>
<proteinExistence type="inferred from homology"/>
<dbReference type="InterPro" id="IPR000515">
    <property type="entry name" value="MetI-like"/>
</dbReference>
<dbReference type="EMBL" id="JAHQCX010000005">
    <property type="protein sequence ID" value="MBU9726307.1"/>
    <property type="molecule type" value="Genomic_DNA"/>
</dbReference>
<evidence type="ECO:0000256" key="5">
    <source>
        <dbReference type="ARBA" id="ARBA00022989"/>
    </source>
</evidence>
<comment type="caution">
    <text evidence="9">The sequence shown here is derived from an EMBL/GenBank/DDBJ whole genome shotgun (WGS) entry which is preliminary data.</text>
</comment>
<keyword evidence="5 7" id="KW-1133">Transmembrane helix</keyword>
<dbReference type="SUPFAM" id="SSF161098">
    <property type="entry name" value="MetI-like"/>
    <property type="match status" value="1"/>
</dbReference>
<sequence length="292" mass="32952">MKSRRKEAKYFYMFISPWLAGFFLLTFIPLIYSLYLSLTQYSGSAAPNFIGLQNYTDILFHDDLFIKSLINSFQYAIIAVPTSLTLALIIAFLLSKESKASNFFQIVFYFPSVAAGAAVFTVAKFLLKGEGGLLNYILSFFGIQGPNWLTDSKWAMTALVLVNLIFCGSQMLIFLAGIKQIPVSYYEAAKIDGAGSMKCFFKITLPLISNVFVFNLVMGIINAFQIFVQPLIMTGGGPFKKTYMYGMYIYDSGFSFGRFGYAASLAWIMFLIILFISMFILKSLEKRMNYED</sequence>
<feature type="domain" description="ABC transmembrane type-1" evidence="8">
    <location>
        <begin position="69"/>
        <end position="280"/>
    </location>
</feature>
<feature type="transmembrane region" description="Helical" evidence="7">
    <location>
        <begin position="12"/>
        <end position="35"/>
    </location>
</feature>
<gene>
    <name evidence="9" type="ORF">KTH90_09795</name>
</gene>
<dbReference type="PANTHER" id="PTHR30193:SF1">
    <property type="entry name" value="ABC TRANSPORTER PERMEASE PROTEIN YESP-RELATED"/>
    <property type="match status" value="1"/>
</dbReference>
<feature type="transmembrane region" description="Helical" evidence="7">
    <location>
        <begin position="259"/>
        <end position="281"/>
    </location>
</feature>
<evidence type="ECO:0000259" key="8">
    <source>
        <dbReference type="PROSITE" id="PS50928"/>
    </source>
</evidence>
<evidence type="ECO:0000313" key="9">
    <source>
        <dbReference type="EMBL" id="MBU9726307.1"/>
    </source>
</evidence>
<feature type="transmembrane region" description="Helical" evidence="7">
    <location>
        <begin position="73"/>
        <end position="94"/>
    </location>
</feature>
<dbReference type="PANTHER" id="PTHR30193">
    <property type="entry name" value="ABC TRANSPORTER PERMEASE PROTEIN"/>
    <property type="match status" value="1"/>
</dbReference>
<evidence type="ECO:0000313" key="10">
    <source>
        <dbReference type="Proteomes" id="UP001314681"/>
    </source>
</evidence>
<dbReference type="Proteomes" id="UP001314681">
    <property type="component" value="Unassembled WGS sequence"/>
</dbReference>
<organism evidence="9 10">
    <name type="scientific">Diplocloster modestus</name>
    <dbReference type="NCBI Taxonomy" id="2850322"/>
    <lineage>
        <taxon>Bacteria</taxon>
        <taxon>Bacillati</taxon>
        <taxon>Bacillota</taxon>
        <taxon>Clostridia</taxon>
        <taxon>Lachnospirales</taxon>
        <taxon>Lachnospiraceae</taxon>
        <taxon>Diplocloster</taxon>
    </lineage>
</organism>
<reference evidence="9 10" key="1">
    <citation type="submission" date="2021-06" db="EMBL/GenBank/DDBJ databases">
        <title>Description of novel taxa of the family Lachnospiraceae.</title>
        <authorList>
            <person name="Chaplin A.V."/>
            <person name="Sokolova S.R."/>
            <person name="Pikina A.P."/>
            <person name="Korzhanova M."/>
            <person name="Belova V."/>
            <person name="Korostin D."/>
            <person name="Efimov B.A."/>
        </authorList>
    </citation>
    <scope>NUCLEOTIDE SEQUENCE [LARGE SCALE GENOMIC DNA]</scope>
    <source>
        <strain evidence="9 10">ASD4241</strain>
    </source>
</reference>
<dbReference type="CDD" id="cd06261">
    <property type="entry name" value="TM_PBP2"/>
    <property type="match status" value="1"/>
</dbReference>
<evidence type="ECO:0000256" key="1">
    <source>
        <dbReference type="ARBA" id="ARBA00004651"/>
    </source>
</evidence>